<proteinExistence type="predicted"/>
<dbReference type="AlphaFoldDB" id="A0A9X0AV56"/>
<dbReference type="EMBL" id="JAPEIS010000002">
    <property type="protein sequence ID" value="KAJ8069530.1"/>
    <property type="molecule type" value="Genomic_DNA"/>
</dbReference>
<organism evidence="1 2">
    <name type="scientific">Sclerotinia nivalis</name>
    <dbReference type="NCBI Taxonomy" id="352851"/>
    <lineage>
        <taxon>Eukaryota</taxon>
        <taxon>Fungi</taxon>
        <taxon>Dikarya</taxon>
        <taxon>Ascomycota</taxon>
        <taxon>Pezizomycotina</taxon>
        <taxon>Leotiomycetes</taxon>
        <taxon>Helotiales</taxon>
        <taxon>Sclerotiniaceae</taxon>
        <taxon>Sclerotinia</taxon>
    </lineage>
</organism>
<name>A0A9X0AV56_9HELO</name>
<gene>
    <name evidence="1" type="ORF">OCU04_003180</name>
</gene>
<comment type="caution">
    <text evidence="1">The sequence shown here is derived from an EMBL/GenBank/DDBJ whole genome shotgun (WGS) entry which is preliminary data.</text>
</comment>
<evidence type="ECO:0000313" key="2">
    <source>
        <dbReference type="Proteomes" id="UP001152300"/>
    </source>
</evidence>
<accession>A0A9X0AV56</accession>
<sequence>MAVCDTRRQAPGKINLQGASSLLLEKAGDIFGEFLNGLKEEALWDELLQRKGHLTLIKEVGVMLEALWRHWEKNKSSE</sequence>
<dbReference type="Proteomes" id="UP001152300">
    <property type="component" value="Unassembled WGS sequence"/>
</dbReference>
<keyword evidence="2" id="KW-1185">Reference proteome</keyword>
<protein>
    <submittedName>
        <fullName evidence="1">Uncharacterized protein</fullName>
    </submittedName>
</protein>
<evidence type="ECO:0000313" key="1">
    <source>
        <dbReference type="EMBL" id="KAJ8069530.1"/>
    </source>
</evidence>
<reference evidence="1" key="1">
    <citation type="submission" date="2022-11" db="EMBL/GenBank/DDBJ databases">
        <title>Genome Resource of Sclerotinia nivalis Strain SnTB1, a Plant Pathogen Isolated from American Ginseng.</title>
        <authorList>
            <person name="Fan S."/>
        </authorList>
    </citation>
    <scope>NUCLEOTIDE SEQUENCE</scope>
    <source>
        <strain evidence="1">SnTB1</strain>
    </source>
</reference>